<sequence>MLCRCEFLILLTVVSRILGYGENPFEIVDNYIKGYQDGMEELKKLSKRYASTKQEEFDESKYNATEAMAEAQEYDFIIVGGGTSGSVLANRLSEIPEWKILLLEAGDEEDEVTMIPANVHHLLNSKYNYGYKTIPQKTWCLGTDDHKCVIESGKALGGSTVMNGMLYTRGNIKDYDKWADQGNKGWCHGDVLPYFKKIEDASLKHFDRKYHHMGGKVHIENSQYRLPLTGTILSAAKEMHFPFVDINGKDQMGIGFSQGTTKRGTRWSAARGYLKEASERDNLIMKPHSKVIKLIISPHTRDTHGVQYLQDGELFIAKAKKEVILAAGALHTPQLLLLSGIGNEEDLQKHGIEPIFELPVGDNLKDHPGFSGLRIIFNNSFVSKSDDKMNLVEYLKHGKGPMSALFTDLVAYVKTEESKDKGSYPDVELLFVPYTHQPKFNLDVRNKKEYNEIIGNHAMSIAVVLLHPKSSGSVKLECKNPLKAPIIDLNHLSDEDDEDIDTMLAGIRLAQKFADTAAFKKLGAYLDAECAPECDDFEYNTNDFWRCAIRHQARSLRHVTGTARMGSPANGVVDNKLNVHGVNNLRVVDASVIPVSISGHTMAASYLIGEKGADIIKEYWI</sequence>
<dbReference type="Pfam" id="PF00732">
    <property type="entry name" value="GMC_oxred_N"/>
    <property type="match status" value="1"/>
</dbReference>
<keyword evidence="3 4" id="KW-0274">FAD</keyword>
<feature type="domain" description="Glucose-methanol-choline oxidoreductase N-terminal" evidence="6">
    <location>
        <begin position="153"/>
        <end position="176"/>
    </location>
</feature>
<dbReference type="InterPro" id="IPR036188">
    <property type="entry name" value="FAD/NAD-bd_sf"/>
</dbReference>
<comment type="caution">
    <text evidence="8">The sequence shown here is derived from an EMBL/GenBank/DDBJ whole genome shotgun (WGS) entry which is preliminary data.</text>
</comment>
<evidence type="ECO:0000313" key="9">
    <source>
        <dbReference type="Proteomes" id="UP001516400"/>
    </source>
</evidence>
<feature type="active site" description="Proton acceptor" evidence="2">
    <location>
        <position position="600"/>
    </location>
</feature>
<dbReference type="PANTHER" id="PTHR11552:SF158">
    <property type="entry name" value="GH23626P-RELATED"/>
    <property type="match status" value="1"/>
</dbReference>
<comment type="similarity">
    <text evidence="1 4">Belongs to the GMC oxidoreductase family.</text>
</comment>
<dbReference type="SUPFAM" id="SSF54373">
    <property type="entry name" value="FAD-linked reductases, C-terminal domain"/>
    <property type="match status" value="1"/>
</dbReference>
<feature type="signal peptide" evidence="5">
    <location>
        <begin position="1"/>
        <end position="19"/>
    </location>
</feature>
<reference evidence="8 9" key="1">
    <citation type="journal article" date="2021" name="BMC Biol.">
        <title>Horizontally acquired antibacterial genes associated with adaptive radiation of ladybird beetles.</title>
        <authorList>
            <person name="Li H.S."/>
            <person name="Tang X.F."/>
            <person name="Huang Y.H."/>
            <person name="Xu Z.Y."/>
            <person name="Chen M.L."/>
            <person name="Du X.Y."/>
            <person name="Qiu B.Y."/>
            <person name="Chen P.T."/>
            <person name="Zhang W."/>
            <person name="Slipinski A."/>
            <person name="Escalona H.E."/>
            <person name="Waterhouse R.M."/>
            <person name="Zwick A."/>
            <person name="Pang H."/>
        </authorList>
    </citation>
    <scope>NUCLEOTIDE SEQUENCE [LARGE SCALE GENOMIC DNA]</scope>
    <source>
        <strain evidence="8">SYSU2018</strain>
    </source>
</reference>
<dbReference type="InterPro" id="IPR000172">
    <property type="entry name" value="GMC_OxRdtase_N"/>
</dbReference>
<feature type="active site" description="Proton donor" evidence="2">
    <location>
        <position position="558"/>
    </location>
</feature>
<protein>
    <recommendedName>
        <fullName evidence="6 7">Glucose-methanol-choline oxidoreductase N-terminal domain-containing protein</fullName>
    </recommendedName>
</protein>
<dbReference type="Gene3D" id="3.30.560.10">
    <property type="entry name" value="Glucose Oxidase, domain 3"/>
    <property type="match status" value="1"/>
</dbReference>
<evidence type="ECO:0000256" key="1">
    <source>
        <dbReference type="ARBA" id="ARBA00010790"/>
    </source>
</evidence>
<feature type="binding site" evidence="3">
    <location>
        <position position="291"/>
    </location>
    <ligand>
        <name>FAD</name>
        <dbReference type="ChEBI" id="CHEBI:57692"/>
    </ligand>
</feature>
<dbReference type="AlphaFoldDB" id="A0ABD2MY82"/>
<dbReference type="PANTHER" id="PTHR11552">
    <property type="entry name" value="GLUCOSE-METHANOL-CHOLINE GMC OXIDOREDUCTASE"/>
    <property type="match status" value="1"/>
</dbReference>
<dbReference type="Proteomes" id="UP001516400">
    <property type="component" value="Unassembled WGS sequence"/>
</dbReference>
<evidence type="ECO:0000259" key="6">
    <source>
        <dbReference type="PROSITE" id="PS00623"/>
    </source>
</evidence>
<proteinExistence type="inferred from homology"/>
<comment type="cofactor">
    <cofactor evidence="3">
        <name>FAD</name>
        <dbReference type="ChEBI" id="CHEBI:57692"/>
    </cofactor>
</comment>
<evidence type="ECO:0000313" key="8">
    <source>
        <dbReference type="EMBL" id="KAL3271336.1"/>
    </source>
</evidence>
<organism evidence="8 9">
    <name type="scientific">Cryptolaemus montrouzieri</name>
    <dbReference type="NCBI Taxonomy" id="559131"/>
    <lineage>
        <taxon>Eukaryota</taxon>
        <taxon>Metazoa</taxon>
        <taxon>Ecdysozoa</taxon>
        <taxon>Arthropoda</taxon>
        <taxon>Hexapoda</taxon>
        <taxon>Insecta</taxon>
        <taxon>Pterygota</taxon>
        <taxon>Neoptera</taxon>
        <taxon>Endopterygota</taxon>
        <taxon>Coleoptera</taxon>
        <taxon>Polyphaga</taxon>
        <taxon>Cucujiformia</taxon>
        <taxon>Coccinelloidea</taxon>
        <taxon>Coccinellidae</taxon>
        <taxon>Scymninae</taxon>
        <taxon>Scymnini</taxon>
        <taxon>Cryptolaemus</taxon>
    </lineage>
</organism>
<dbReference type="Pfam" id="PF05199">
    <property type="entry name" value="GMC_oxred_C"/>
    <property type="match status" value="1"/>
</dbReference>
<gene>
    <name evidence="8" type="ORF">HHI36_021824</name>
</gene>
<evidence type="ECO:0000256" key="4">
    <source>
        <dbReference type="RuleBase" id="RU003968"/>
    </source>
</evidence>
<evidence type="ECO:0000256" key="5">
    <source>
        <dbReference type="SAM" id="SignalP"/>
    </source>
</evidence>
<keyword evidence="9" id="KW-1185">Reference proteome</keyword>
<keyword evidence="5" id="KW-0732">Signal</keyword>
<feature type="domain" description="Glucose-methanol-choline oxidoreductase N-terminal" evidence="7">
    <location>
        <begin position="328"/>
        <end position="342"/>
    </location>
</feature>
<accession>A0ABD2MY82</accession>
<dbReference type="PROSITE" id="PS00623">
    <property type="entry name" value="GMC_OXRED_1"/>
    <property type="match status" value="1"/>
</dbReference>
<dbReference type="InterPro" id="IPR012132">
    <property type="entry name" value="GMC_OxRdtase"/>
</dbReference>
<dbReference type="SUPFAM" id="SSF51905">
    <property type="entry name" value="FAD/NAD(P)-binding domain"/>
    <property type="match status" value="1"/>
</dbReference>
<dbReference type="PIRSF" id="PIRSF000137">
    <property type="entry name" value="Alcohol_oxidase"/>
    <property type="match status" value="1"/>
</dbReference>
<feature type="binding site" evidence="3">
    <location>
        <begin position="83"/>
        <end position="84"/>
    </location>
    <ligand>
        <name>FAD</name>
        <dbReference type="ChEBI" id="CHEBI:57692"/>
    </ligand>
</feature>
<dbReference type="EMBL" id="JABFTP020000042">
    <property type="protein sequence ID" value="KAL3271336.1"/>
    <property type="molecule type" value="Genomic_DNA"/>
</dbReference>
<evidence type="ECO:0000256" key="3">
    <source>
        <dbReference type="PIRSR" id="PIRSR000137-2"/>
    </source>
</evidence>
<name>A0ABD2MY82_9CUCU</name>
<dbReference type="PROSITE" id="PS00624">
    <property type="entry name" value="GMC_OXRED_2"/>
    <property type="match status" value="1"/>
</dbReference>
<keyword evidence="4" id="KW-0285">Flavoprotein</keyword>
<evidence type="ECO:0000259" key="7">
    <source>
        <dbReference type="PROSITE" id="PS00624"/>
    </source>
</evidence>
<dbReference type="InterPro" id="IPR007867">
    <property type="entry name" value="GMC_OxRtase_C"/>
</dbReference>
<evidence type="ECO:0000256" key="2">
    <source>
        <dbReference type="PIRSR" id="PIRSR000137-1"/>
    </source>
</evidence>
<dbReference type="Gene3D" id="3.50.50.60">
    <property type="entry name" value="FAD/NAD(P)-binding domain"/>
    <property type="match status" value="1"/>
</dbReference>
<feature type="chain" id="PRO_5044850958" description="Glucose-methanol-choline oxidoreductase N-terminal domain-containing protein" evidence="5">
    <location>
        <begin position="20"/>
        <end position="621"/>
    </location>
</feature>